<organism evidence="2 3">
    <name type="scientific">Maribacter flavus</name>
    <dbReference type="NCBI Taxonomy" id="1658664"/>
    <lineage>
        <taxon>Bacteria</taxon>
        <taxon>Pseudomonadati</taxon>
        <taxon>Bacteroidota</taxon>
        <taxon>Flavobacteriia</taxon>
        <taxon>Flavobacteriales</taxon>
        <taxon>Flavobacteriaceae</taxon>
        <taxon>Maribacter</taxon>
    </lineage>
</organism>
<dbReference type="InterPro" id="IPR050407">
    <property type="entry name" value="Geranylgeranyl_reductase"/>
</dbReference>
<dbReference type="AlphaFoldDB" id="A0A5B2TSZ8"/>
<reference evidence="2 3" key="1">
    <citation type="submission" date="2019-09" db="EMBL/GenBank/DDBJ databases">
        <authorList>
            <person name="Khan S.A."/>
            <person name="Jeon C.O."/>
            <person name="Chun B.H."/>
            <person name="Jeong S.E."/>
        </authorList>
    </citation>
    <scope>NUCLEOTIDE SEQUENCE [LARGE SCALE GENOMIC DNA]</scope>
    <source>
        <strain evidence="2 3">KCTC 42508</strain>
    </source>
</reference>
<evidence type="ECO:0000313" key="2">
    <source>
        <dbReference type="EMBL" id="KAA2217504.1"/>
    </source>
</evidence>
<dbReference type="Pfam" id="PF01494">
    <property type="entry name" value="FAD_binding_3"/>
    <property type="match status" value="1"/>
</dbReference>
<gene>
    <name evidence="2" type="ORF">F0361_13475</name>
</gene>
<comment type="caution">
    <text evidence="2">The sequence shown here is derived from an EMBL/GenBank/DDBJ whole genome shotgun (WGS) entry which is preliminary data.</text>
</comment>
<dbReference type="InterPro" id="IPR002938">
    <property type="entry name" value="FAD-bd"/>
</dbReference>
<name>A0A5B2TSZ8_9FLAO</name>
<sequence length="374" mass="41821">MNEHQIGIVGGGLAGLTAAIALSRYGFDIGVFESNPYPHHKVCGEYLSNEILPYLNSLGVDLLAAGGKSIDRFEISSNQGKIAACRLPLGGVGISRYALDNLLYETAKSQKVTFYFEKVQDIRFDGNGFKVESRQTRVSAHMVIGAYGKRSGLDKALHRSFIQKKTHWLAIKGHYSFPEFPNDLVALHNFKGGYGGLSKTEKGHINFCYLAQYDVFKEFKDVSAFNEKIVSQNPHLKRFLTKAEPVFEHPLSIGQISFEPKKPIVNHVLMCGDTAGLIHPLCGNGMAMAIHAGKLVSECVHGYFNGTYKSRKDMEEAYQSSWNDHFRRRLLYGRYFQKLLLKDNFLNWGISTFGRSEGLLQKMIAKTHGKTVSP</sequence>
<dbReference type="SUPFAM" id="SSF51905">
    <property type="entry name" value="FAD/NAD(P)-binding domain"/>
    <property type="match status" value="1"/>
</dbReference>
<protein>
    <submittedName>
        <fullName evidence="2">NAD(P)/FAD-dependent oxidoreductase</fullName>
    </submittedName>
</protein>
<dbReference type="PRINTS" id="PR00420">
    <property type="entry name" value="RNGMNOXGNASE"/>
</dbReference>
<proteinExistence type="predicted"/>
<evidence type="ECO:0000259" key="1">
    <source>
        <dbReference type="Pfam" id="PF01494"/>
    </source>
</evidence>
<dbReference type="InterPro" id="IPR036188">
    <property type="entry name" value="FAD/NAD-bd_sf"/>
</dbReference>
<dbReference type="GO" id="GO:0071949">
    <property type="term" value="F:FAD binding"/>
    <property type="evidence" value="ECO:0007669"/>
    <property type="project" value="InterPro"/>
</dbReference>
<dbReference type="PANTHER" id="PTHR42685">
    <property type="entry name" value="GERANYLGERANYL DIPHOSPHATE REDUCTASE"/>
    <property type="match status" value="1"/>
</dbReference>
<dbReference type="Proteomes" id="UP000323188">
    <property type="component" value="Unassembled WGS sequence"/>
</dbReference>
<feature type="domain" description="FAD-binding" evidence="1">
    <location>
        <begin position="5"/>
        <end position="290"/>
    </location>
</feature>
<dbReference type="PANTHER" id="PTHR42685:SF22">
    <property type="entry name" value="CONDITIONED MEDIUM FACTOR RECEPTOR 1"/>
    <property type="match status" value="1"/>
</dbReference>
<accession>A0A5B2TSZ8</accession>
<dbReference type="Gene3D" id="3.50.50.60">
    <property type="entry name" value="FAD/NAD(P)-binding domain"/>
    <property type="match status" value="1"/>
</dbReference>
<dbReference type="EMBL" id="VUOE01000002">
    <property type="protein sequence ID" value="KAA2217504.1"/>
    <property type="molecule type" value="Genomic_DNA"/>
</dbReference>
<evidence type="ECO:0000313" key="3">
    <source>
        <dbReference type="Proteomes" id="UP000323188"/>
    </source>
</evidence>